<sequence>MVTYAVGKAGIRQEAFLDWMAERLLERLPELPPETLGVIVNAYARLDRFHSALFKAISERVVAGDVEELNPVSVTQLVNGYARVECFDAALFKALARRIHALLDHFSAQSLSNIVHGYARLKIQDVKLFVAVARVIPKRLGEFEPQAMAITAHAYAKLMIRSEILFHLLANEILNKLPLFTGQGLGLVLYSYARLHIANAKLISASLRFLKHQIDELSRLEILTIRHALRNLGVLDEALQSALEKRLAEMTPFQPFEALNEDLLQSLANRSEEEEDTLVRMEEGEGEADGWVERQPPLRQRKYAAAAAAGGGGGVGGEDASGEIPVVVSRSGGRKSSRRAAVEMPDPAEDDPSHTPSIVDMWRLGDSEFSRALDRPTPPSAIRTWAQQQQQQQGAAAQTTGDTDTPHPGPQPTQGSIMMDGMAGRKHRKRPQRLFGPADVKVHDSVGVGVGVGAKGLEEHPPPRVGPIGQEEEGYDDTTWEGGYEDVVGADMGVGGARGGVGGTDRGRGRKSARGRKVDGM</sequence>
<dbReference type="InParanoid" id="A0A0G4H0B3"/>
<organism evidence="3 4">
    <name type="scientific">Vitrella brassicaformis (strain CCMP3155)</name>
    <dbReference type="NCBI Taxonomy" id="1169540"/>
    <lineage>
        <taxon>Eukaryota</taxon>
        <taxon>Sar</taxon>
        <taxon>Alveolata</taxon>
        <taxon>Colpodellida</taxon>
        <taxon>Vitrellaceae</taxon>
        <taxon>Vitrella</taxon>
    </lineage>
</organism>
<feature type="region of interest" description="Disordered" evidence="1">
    <location>
        <begin position="451"/>
        <end position="521"/>
    </location>
</feature>
<accession>A0A0G4H0B3</accession>
<feature type="region of interest" description="Disordered" evidence="1">
    <location>
        <begin position="328"/>
        <end position="429"/>
    </location>
</feature>
<dbReference type="OrthoDB" id="430737at2759"/>
<proteinExistence type="predicted"/>
<feature type="compositionally biased region" description="Basic and acidic residues" evidence="1">
    <location>
        <begin position="363"/>
        <end position="374"/>
    </location>
</feature>
<dbReference type="GO" id="GO:0035770">
    <property type="term" value="C:ribonucleoprotein granule"/>
    <property type="evidence" value="ECO:0007669"/>
    <property type="project" value="TreeGrafter"/>
</dbReference>
<gene>
    <name evidence="3" type="ORF">Vbra_22879</name>
</gene>
<evidence type="ECO:0000259" key="2">
    <source>
        <dbReference type="Pfam" id="PF26188"/>
    </source>
</evidence>
<dbReference type="GO" id="GO:0000963">
    <property type="term" value="P:mitochondrial RNA processing"/>
    <property type="evidence" value="ECO:0007669"/>
    <property type="project" value="TreeGrafter"/>
</dbReference>
<evidence type="ECO:0000256" key="1">
    <source>
        <dbReference type="SAM" id="MobiDB-lite"/>
    </source>
</evidence>
<feature type="compositionally biased region" description="Gly residues" evidence="1">
    <location>
        <begin position="309"/>
        <end position="319"/>
    </location>
</feature>
<dbReference type="InterPro" id="IPR050870">
    <property type="entry name" value="FAST_kinase"/>
</dbReference>
<keyword evidence="4" id="KW-1185">Reference proteome</keyword>
<dbReference type="Pfam" id="PF26188">
    <property type="entry name" value="RESC6"/>
    <property type="match status" value="1"/>
</dbReference>
<dbReference type="InterPro" id="IPR058917">
    <property type="entry name" value="RESC6_dom"/>
</dbReference>
<dbReference type="Proteomes" id="UP000041254">
    <property type="component" value="Unassembled WGS sequence"/>
</dbReference>
<dbReference type="GO" id="GO:0003723">
    <property type="term" value="F:RNA binding"/>
    <property type="evidence" value="ECO:0007669"/>
    <property type="project" value="TreeGrafter"/>
</dbReference>
<dbReference type="PANTHER" id="PTHR21228">
    <property type="entry name" value="FAST LEU-RICH DOMAIN-CONTAINING"/>
    <property type="match status" value="1"/>
</dbReference>
<dbReference type="PANTHER" id="PTHR21228:SF40">
    <property type="entry name" value="LD45607P"/>
    <property type="match status" value="1"/>
</dbReference>
<protein>
    <recommendedName>
        <fullName evidence="2">RNA-editing substrate-binding complex 6 protein domain-containing protein</fullName>
    </recommendedName>
</protein>
<name>A0A0G4H0B3_VITBC</name>
<dbReference type="EMBL" id="CDMY01000906">
    <property type="protein sequence ID" value="CEM36722.1"/>
    <property type="molecule type" value="Genomic_DNA"/>
</dbReference>
<dbReference type="GO" id="GO:0044528">
    <property type="term" value="P:regulation of mitochondrial mRNA stability"/>
    <property type="evidence" value="ECO:0007669"/>
    <property type="project" value="TreeGrafter"/>
</dbReference>
<reference evidence="3 4" key="1">
    <citation type="submission" date="2014-11" db="EMBL/GenBank/DDBJ databases">
        <authorList>
            <person name="Zhu J."/>
            <person name="Qi W."/>
            <person name="Song R."/>
        </authorList>
    </citation>
    <scope>NUCLEOTIDE SEQUENCE [LARGE SCALE GENOMIC DNA]</scope>
</reference>
<evidence type="ECO:0000313" key="3">
    <source>
        <dbReference type="EMBL" id="CEM36722.1"/>
    </source>
</evidence>
<feature type="domain" description="RNA-editing substrate-binding complex 6 protein" evidence="2">
    <location>
        <begin position="34"/>
        <end position="130"/>
    </location>
</feature>
<feature type="region of interest" description="Disordered" evidence="1">
    <location>
        <begin position="303"/>
        <end position="322"/>
    </location>
</feature>
<dbReference type="VEuPathDB" id="CryptoDB:Vbra_22879"/>
<feature type="compositionally biased region" description="Gly residues" evidence="1">
    <location>
        <begin position="492"/>
        <end position="504"/>
    </location>
</feature>
<dbReference type="AlphaFoldDB" id="A0A0G4H0B3"/>
<dbReference type="GO" id="GO:0005759">
    <property type="term" value="C:mitochondrial matrix"/>
    <property type="evidence" value="ECO:0007669"/>
    <property type="project" value="TreeGrafter"/>
</dbReference>
<evidence type="ECO:0000313" key="4">
    <source>
        <dbReference type="Proteomes" id="UP000041254"/>
    </source>
</evidence>
<feature type="compositionally biased region" description="Acidic residues" evidence="1">
    <location>
        <begin position="470"/>
        <end position="479"/>
    </location>
</feature>
<feature type="compositionally biased region" description="Low complexity" evidence="1">
    <location>
        <begin position="386"/>
        <end position="403"/>
    </location>
</feature>